<dbReference type="GO" id="GO:0046872">
    <property type="term" value="F:metal ion binding"/>
    <property type="evidence" value="ECO:0007669"/>
    <property type="project" value="UniProtKB-KW"/>
</dbReference>
<dbReference type="GO" id="GO:0003676">
    <property type="term" value="F:nucleic acid binding"/>
    <property type="evidence" value="ECO:0007669"/>
    <property type="project" value="InterPro"/>
</dbReference>
<evidence type="ECO:0000256" key="7">
    <source>
        <dbReference type="ARBA" id="ARBA00022839"/>
    </source>
</evidence>
<dbReference type="PANTHER" id="PTHR13058">
    <property type="entry name" value="THREE PRIME REPAIR EXONUCLEASE 1, 2"/>
    <property type="match status" value="1"/>
</dbReference>
<keyword evidence="4" id="KW-0540">Nuclease</keyword>
<dbReference type="GO" id="GO:0005737">
    <property type="term" value="C:cytoplasm"/>
    <property type="evidence" value="ECO:0007669"/>
    <property type="project" value="TreeGrafter"/>
</dbReference>
<proteinExistence type="inferred from homology"/>
<comment type="cofactor">
    <cofactor evidence="2">
        <name>Mg(2+)</name>
        <dbReference type="ChEBI" id="CHEBI:18420"/>
    </cofactor>
</comment>
<name>A0A8D0HFV0_SPHPU</name>
<dbReference type="SUPFAM" id="SSF53098">
    <property type="entry name" value="Ribonuclease H-like"/>
    <property type="match status" value="1"/>
</dbReference>
<keyword evidence="5" id="KW-0479">Metal-binding</keyword>
<evidence type="ECO:0000256" key="9">
    <source>
        <dbReference type="ARBA" id="ARBA00025769"/>
    </source>
</evidence>
<dbReference type="EC" id="3.1.11.2" evidence="3"/>
<comment type="catalytic activity">
    <reaction evidence="1">
        <text>Exonucleolytic cleavage in the 3'- to 5'-direction to yield nucleoside 5'-phosphates.</text>
        <dbReference type="EC" id="3.1.11.2"/>
    </reaction>
</comment>
<evidence type="ECO:0000256" key="2">
    <source>
        <dbReference type="ARBA" id="ARBA00001946"/>
    </source>
</evidence>
<dbReference type="InterPro" id="IPR012337">
    <property type="entry name" value="RNaseH-like_sf"/>
</dbReference>
<dbReference type="GO" id="GO:0008311">
    <property type="term" value="F:double-stranded DNA 3'-5' DNA exonuclease activity"/>
    <property type="evidence" value="ECO:0007669"/>
    <property type="project" value="UniProtKB-EC"/>
</dbReference>
<comment type="similarity">
    <text evidence="9">Belongs to the exonuclease superfamily. TREX family.</text>
</comment>
<evidence type="ECO:0000256" key="4">
    <source>
        <dbReference type="ARBA" id="ARBA00022722"/>
    </source>
</evidence>
<protein>
    <recommendedName>
        <fullName evidence="3">exodeoxyribonuclease III</fullName>
        <ecNumber evidence="3">3.1.11.2</ecNumber>
    </recommendedName>
</protein>
<dbReference type="GeneTree" id="ENSGT00390000012715"/>
<dbReference type="InterPro" id="IPR013520">
    <property type="entry name" value="Ribonucl_H"/>
</dbReference>
<dbReference type="Proteomes" id="UP000694392">
    <property type="component" value="Unplaced"/>
</dbReference>
<dbReference type="SMART" id="SM00479">
    <property type="entry name" value="EXOIII"/>
    <property type="match status" value="1"/>
</dbReference>
<organism evidence="11 12">
    <name type="scientific">Sphenodon punctatus</name>
    <name type="common">Tuatara</name>
    <name type="synonym">Hatteria punctata</name>
    <dbReference type="NCBI Taxonomy" id="8508"/>
    <lineage>
        <taxon>Eukaryota</taxon>
        <taxon>Metazoa</taxon>
        <taxon>Chordata</taxon>
        <taxon>Craniata</taxon>
        <taxon>Vertebrata</taxon>
        <taxon>Euteleostomi</taxon>
        <taxon>Lepidosauria</taxon>
        <taxon>Sphenodontia</taxon>
        <taxon>Sphenodontidae</taxon>
        <taxon>Sphenodon</taxon>
    </lineage>
</organism>
<reference evidence="11" key="1">
    <citation type="submission" date="2025-08" db="UniProtKB">
        <authorList>
            <consortium name="Ensembl"/>
        </authorList>
    </citation>
    <scope>IDENTIFICATION</scope>
</reference>
<dbReference type="AlphaFoldDB" id="A0A8D0HFV0"/>
<dbReference type="InterPro" id="IPR040393">
    <property type="entry name" value="TREX1/2"/>
</dbReference>
<evidence type="ECO:0000256" key="1">
    <source>
        <dbReference type="ARBA" id="ARBA00000493"/>
    </source>
</evidence>
<evidence type="ECO:0000313" key="12">
    <source>
        <dbReference type="Proteomes" id="UP000694392"/>
    </source>
</evidence>
<evidence type="ECO:0000256" key="8">
    <source>
        <dbReference type="ARBA" id="ARBA00022842"/>
    </source>
</evidence>
<accession>A0A8D0HFV0</accession>
<reference evidence="11" key="2">
    <citation type="submission" date="2025-09" db="UniProtKB">
        <authorList>
            <consortium name="Ensembl"/>
        </authorList>
    </citation>
    <scope>IDENTIFICATION</scope>
</reference>
<evidence type="ECO:0000256" key="5">
    <source>
        <dbReference type="ARBA" id="ARBA00022723"/>
    </source>
</evidence>
<dbReference type="InterPro" id="IPR036397">
    <property type="entry name" value="RNaseH_sf"/>
</dbReference>
<keyword evidence="6" id="KW-0378">Hydrolase</keyword>
<dbReference type="PANTHER" id="PTHR13058:SF24">
    <property type="entry name" value="THREE PRIME REPAIR EXONUCLEASE 2"/>
    <property type="match status" value="1"/>
</dbReference>
<feature type="domain" description="Exonuclease" evidence="10">
    <location>
        <begin position="20"/>
        <end position="220"/>
    </location>
</feature>
<dbReference type="Ensembl" id="ENSSPUT00000021608.1">
    <property type="protein sequence ID" value="ENSSPUP00000020291.1"/>
    <property type="gene ID" value="ENSSPUG00000015575.1"/>
</dbReference>
<evidence type="ECO:0000256" key="3">
    <source>
        <dbReference type="ARBA" id="ARBA00012115"/>
    </source>
</evidence>
<keyword evidence="7" id="KW-0269">Exonuclease</keyword>
<sequence length="235" mass="26701">EQTLPRAGMATPSPDVAFESFVFLDLETTTLNRRRVRTAEISLSAVHRCSLEEPESDPESDSEWEFPLPPRIVDKLTLCLDPQKPFAHRAMELTGLSNRSLKENGKPGFDQALVQAVCGFLMRQPGPVCLVAHNGYNFDFPLLRRELDRLGEDLPSNLWCLDTLPALQELEGHARMSYSLSNLYKYYYGQEPDPDRAHSAEGDVETLLMVFLYRAEGLMAWAEENAPRWNEIEPM</sequence>
<keyword evidence="8" id="KW-0460">Magnesium</keyword>
<dbReference type="Pfam" id="PF00929">
    <property type="entry name" value="RNase_T"/>
    <property type="match status" value="1"/>
</dbReference>
<evidence type="ECO:0000259" key="10">
    <source>
        <dbReference type="SMART" id="SM00479"/>
    </source>
</evidence>
<keyword evidence="12" id="KW-1185">Reference proteome</keyword>
<dbReference type="OMA" id="XSARISH"/>
<evidence type="ECO:0000256" key="6">
    <source>
        <dbReference type="ARBA" id="ARBA00022801"/>
    </source>
</evidence>
<dbReference type="GO" id="GO:0006308">
    <property type="term" value="P:DNA catabolic process"/>
    <property type="evidence" value="ECO:0007669"/>
    <property type="project" value="TreeGrafter"/>
</dbReference>
<evidence type="ECO:0000313" key="11">
    <source>
        <dbReference type="Ensembl" id="ENSSPUP00000020291.1"/>
    </source>
</evidence>
<dbReference type="Gene3D" id="3.30.420.10">
    <property type="entry name" value="Ribonuclease H-like superfamily/Ribonuclease H"/>
    <property type="match status" value="1"/>
</dbReference>